<proteinExistence type="predicted"/>
<keyword evidence="3" id="KW-1185">Reference proteome</keyword>
<dbReference type="RefSeq" id="WP_133298028.1">
    <property type="nucleotide sequence ID" value="NZ_UNSC01000008.1"/>
</dbReference>
<name>A0A383U5E4_9FLAO</name>
<dbReference type="Proteomes" id="UP000262142">
    <property type="component" value="Unassembled WGS sequence"/>
</dbReference>
<keyword evidence="2" id="KW-0449">Lipoprotein</keyword>
<dbReference type="EMBL" id="UNSC01000008">
    <property type="protein sequence ID" value="SZD74173.1"/>
    <property type="molecule type" value="Genomic_DNA"/>
</dbReference>
<keyword evidence="1" id="KW-0732">Signal</keyword>
<feature type="signal peptide" evidence="1">
    <location>
        <begin position="1"/>
        <end position="18"/>
    </location>
</feature>
<sequence>MKIYSLIIWALLSSFTFAQNAEAILNKVSANYKAKNSYYIKFKSELENSKTNTKDQYSGEVYVKKEKYNLSVPAMNIQQIYTGKKLYTVNQEIQEVTVTQPEKNSDELFTPTRVLDIYKKGYTLSVEGKEYFQNKDVTKIKLTPTKSGNVKYIIIGVNEKNNNLVYLQEVDLNDTKITISVEKQLSNIIVPYTLLNFDKKFYKNYYISEI</sequence>
<evidence type="ECO:0000313" key="2">
    <source>
        <dbReference type="EMBL" id="SZD74173.1"/>
    </source>
</evidence>
<protein>
    <submittedName>
        <fullName evidence="2">Lipoprotein chaperone</fullName>
    </submittedName>
</protein>
<dbReference type="InterPro" id="IPR004564">
    <property type="entry name" value="OM_lipoprot_carrier_LolA-like"/>
</dbReference>
<feature type="chain" id="PRO_5016772694" evidence="1">
    <location>
        <begin position="19"/>
        <end position="210"/>
    </location>
</feature>
<reference evidence="2 3" key="1">
    <citation type="submission" date="2018-09" db="EMBL/GenBank/DDBJ databases">
        <authorList>
            <consortium name="Pathogen Informatics"/>
        </authorList>
    </citation>
    <scope>NUCLEOTIDE SEQUENCE [LARGE SCALE GENOMIC DNA]</scope>
    <source>
        <strain evidence="2 3">OH-22767</strain>
    </source>
</reference>
<dbReference type="AlphaFoldDB" id="A0A383U5E4"/>
<dbReference type="Gene3D" id="2.50.20.10">
    <property type="entry name" value="Lipoprotein localisation LolA/LolB/LppX"/>
    <property type="match status" value="1"/>
</dbReference>
<gene>
    <name evidence="2" type="ORF">SAMEA104719789_01631</name>
</gene>
<evidence type="ECO:0000256" key="1">
    <source>
        <dbReference type="SAM" id="SignalP"/>
    </source>
</evidence>
<accession>A0A383U5E4</accession>
<dbReference type="CDD" id="cd16325">
    <property type="entry name" value="LolA"/>
    <property type="match status" value="1"/>
</dbReference>
<organism evidence="2 3">
    <name type="scientific">Candidatus Ornithobacterium hominis</name>
    <dbReference type="NCBI Taxonomy" id="2497989"/>
    <lineage>
        <taxon>Bacteria</taxon>
        <taxon>Pseudomonadati</taxon>
        <taxon>Bacteroidota</taxon>
        <taxon>Flavobacteriia</taxon>
        <taxon>Flavobacteriales</taxon>
        <taxon>Weeksellaceae</taxon>
        <taxon>Ornithobacterium</taxon>
    </lineage>
</organism>
<dbReference type="OrthoDB" id="1491557at2"/>
<evidence type="ECO:0000313" key="3">
    <source>
        <dbReference type="Proteomes" id="UP000262142"/>
    </source>
</evidence>